<evidence type="ECO:0000256" key="1">
    <source>
        <dbReference type="SAM" id="MobiDB-lite"/>
    </source>
</evidence>
<proteinExistence type="predicted"/>
<keyword evidence="3" id="KW-1185">Reference proteome</keyword>
<evidence type="ECO:0000313" key="3">
    <source>
        <dbReference type="Proteomes" id="UP001597168"/>
    </source>
</evidence>
<evidence type="ECO:0008006" key="4">
    <source>
        <dbReference type="Google" id="ProtNLM"/>
    </source>
</evidence>
<dbReference type="Proteomes" id="UP001597168">
    <property type="component" value="Unassembled WGS sequence"/>
</dbReference>
<feature type="region of interest" description="Disordered" evidence="1">
    <location>
        <begin position="29"/>
        <end position="222"/>
    </location>
</feature>
<protein>
    <recommendedName>
        <fullName evidence="4">Secreted protein</fullName>
    </recommendedName>
</protein>
<comment type="caution">
    <text evidence="2">The sequence shown here is derived from an EMBL/GenBank/DDBJ whole genome shotgun (WGS) entry which is preliminary data.</text>
</comment>
<dbReference type="RefSeq" id="WP_380719450.1">
    <property type="nucleotide sequence ID" value="NZ_JBHTLK010000007.1"/>
</dbReference>
<feature type="compositionally biased region" description="Low complexity" evidence="1">
    <location>
        <begin position="160"/>
        <end position="178"/>
    </location>
</feature>
<gene>
    <name evidence="2" type="ORF">ACFQ3T_02930</name>
</gene>
<reference evidence="3" key="1">
    <citation type="journal article" date="2019" name="Int. J. Syst. Evol. Microbiol.">
        <title>The Global Catalogue of Microorganisms (GCM) 10K type strain sequencing project: providing services to taxonomists for standard genome sequencing and annotation.</title>
        <authorList>
            <consortium name="The Broad Institute Genomics Platform"/>
            <consortium name="The Broad Institute Genome Sequencing Center for Infectious Disease"/>
            <person name="Wu L."/>
            <person name="Ma J."/>
        </authorList>
    </citation>
    <scope>NUCLEOTIDE SEQUENCE [LARGE SCALE GENOMIC DNA]</scope>
    <source>
        <strain evidence="3">CCUG 60214</strain>
    </source>
</reference>
<feature type="compositionally biased region" description="Basic and acidic residues" evidence="1">
    <location>
        <begin position="46"/>
        <end position="56"/>
    </location>
</feature>
<evidence type="ECO:0000313" key="2">
    <source>
        <dbReference type="EMBL" id="MFD1146071.1"/>
    </source>
</evidence>
<accession>A0ABW3QNI4</accession>
<name>A0ABW3QNI4_9PSEU</name>
<organism evidence="2 3">
    <name type="scientific">Saccharothrix hoggarensis</name>
    <dbReference type="NCBI Taxonomy" id="913853"/>
    <lineage>
        <taxon>Bacteria</taxon>
        <taxon>Bacillati</taxon>
        <taxon>Actinomycetota</taxon>
        <taxon>Actinomycetes</taxon>
        <taxon>Pseudonocardiales</taxon>
        <taxon>Pseudonocardiaceae</taxon>
        <taxon>Saccharothrix</taxon>
    </lineage>
</organism>
<feature type="compositionally biased region" description="Basic and acidic residues" evidence="1">
    <location>
        <begin position="96"/>
        <end position="127"/>
    </location>
</feature>
<dbReference type="EMBL" id="JBHTLK010000007">
    <property type="protein sequence ID" value="MFD1146071.1"/>
    <property type="molecule type" value="Genomic_DNA"/>
</dbReference>
<sequence length="222" mass="23583">MSGALVIGLCALSFAAGCVVTAVMLRRERTPEPEVRPEGPPPIPDVELRWPPEDYVTKPIHRNPVMGIPTALPPPEPSRPTLVVVPDPEPEDETEEPVRQDEVRRMRVVRDVPDDPDPDRREHEPEPTRQLSMAGYLSGPVEGPSAVPGVTPRAVERPSAVPDALPRPADAPDEPAGAVTGARPDSGEGGPVVIHVPAQTESAAEPRASLPVDTAGRQSGNA</sequence>